<keyword evidence="2" id="KW-0812">Transmembrane</keyword>
<evidence type="ECO:0000256" key="1">
    <source>
        <dbReference type="SAM" id="MobiDB-lite"/>
    </source>
</evidence>
<protein>
    <recommendedName>
        <fullName evidence="3">SH3b domain-containing protein</fullName>
    </recommendedName>
</protein>
<evidence type="ECO:0000256" key="2">
    <source>
        <dbReference type="SAM" id="Phobius"/>
    </source>
</evidence>
<feature type="compositionally biased region" description="Low complexity" evidence="1">
    <location>
        <begin position="348"/>
        <end position="364"/>
    </location>
</feature>
<feature type="compositionally biased region" description="Polar residues" evidence="1">
    <location>
        <begin position="320"/>
        <end position="347"/>
    </location>
</feature>
<accession>A0ABQ4PSE7</accession>
<evidence type="ECO:0000313" key="4">
    <source>
        <dbReference type="EMBL" id="GIU65901.1"/>
    </source>
</evidence>
<dbReference type="SMART" id="SM00287">
    <property type="entry name" value="SH3b"/>
    <property type="match status" value="3"/>
</dbReference>
<dbReference type="InterPro" id="IPR003646">
    <property type="entry name" value="SH3-like_bac-type"/>
</dbReference>
<feature type="region of interest" description="Disordered" evidence="1">
    <location>
        <begin position="293"/>
        <end position="364"/>
    </location>
</feature>
<reference evidence="4" key="2">
    <citation type="journal article" date="2023" name="ISME Commun">
        <title>Characterization of a bloom-associated alphaproteobacterial lineage, 'Candidatus Phycosocius': insights into freshwater algal-bacterial interactions.</title>
        <authorList>
            <person name="Tanabe Y."/>
            <person name="Yamaguchi H."/>
            <person name="Yoshida M."/>
            <person name="Kai A."/>
            <person name="Okazaki Y."/>
        </authorList>
    </citation>
    <scope>NUCLEOTIDE SEQUENCE</scope>
    <source>
        <strain evidence="4">BOTRYCO-1</strain>
    </source>
</reference>
<keyword evidence="5" id="KW-1185">Reference proteome</keyword>
<feature type="domain" description="SH3b" evidence="3">
    <location>
        <begin position="60"/>
        <end position="126"/>
    </location>
</feature>
<feature type="transmembrane region" description="Helical" evidence="2">
    <location>
        <begin position="23"/>
        <end position="44"/>
    </location>
</feature>
<dbReference type="RefSeq" id="WP_284358367.1">
    <property type="nucleotide sequence ID" value="NZ_BPFZ01000001.1"/>
</dbReference>
<keyword evidence="2" id="KW-0472">Membrane</keyword>
<reference evidence="4" key="1">
    <citation type="submission" date="2021-05" db="EMBL/GenBank/DDBJ databases">
        <authorList>
            <person name="Tanabe Y."/>
        </authorList>
    </citation>
    <scope>NUCLEOTIDE SEQUENCE</scope>
    <source>
        <strain evidence="4">BOTRYCO-1</strain>
    </source>
</reference>
<gene>
    <name evidence="4" type="ORF">PsB1_0055</name>
</gene>
<evidence type="ECO:0000313" key="5">
    <source>
        <dbReference type="Proteomes" id="UP001161064"/>
    </source>
</evidence>
<feature type="domain" description="SH3b" evidence="3">
    <location>
        <begin position="137"/>
        <end position="204"/>
    </location>
</feature>
<dbReference type="EMBL" id="BPFZ01000001">
    <property type="protein sequence ID" value="GIU65901.1"/>
    <property type="molecule type" value="Genomic_DNA"/>
</dbReference>
<evidence type="ECO:0000259" key="3">
    <source>
        <dbReference type="SMART" id="SM00287"/>
    </source>
</evidence>
<comment type="caution">
    <text evidence="4">The sequence shown here is derived from an EMBL/GenBank/DDBJ whole genome shotgun (WGS) entry which is preliminary data.</text>
</comment>
<keyword evidence="2" id="KW-1133">Transmembrane helix</keyword>
<name>A0ABQ4PSE7_9PROT</name>
<sequence length="364" mass="38619">MYSHDFDSNLEVDETKSGLGSRIFLTLVAIGVTCLIGYGAVFGFTSLFDHHHHEEEVLEAPRSYSALGRIAVRREPDIDAPIALNLKEGTIVSGQVVGMKSGIEWLSLTAVDGAKGFAPKALFRELIAGKSASKINGGVRNIVTSALLNLRETPSMSGKIVGTVDGGTRLVSDGVVEAEGELWMRVPLGANSTVFLLQRFTTVDDDSAVDELNVSDYSNVGVLGRAMRVANVQATPFENSRTIRALQIGEMVRVIGQTNSSIAWYILRLNDGSQGFAPRSSISIDSRASRWVYPDGTDAPGPNIPQGQSAPIDPAKLLQDQITGDVSNGTPTSVKGKSTQSDTISGVASTTPNSAQSSSQPPSQ</sequence>
<organism evidence="4 5">
    <name type="scientific">Candidatus Phycosocius spiralis</name>
    <dbReference type="NCBI Taxonomy" id="2815099"/>
    <lineage>
        <taxon>Bacteria</taxon>
        <taxon>Pseudomonadati</taxon>
        <taxon>Pseudomonadota</taxon>
        <taxon>Alphaproteobacteria</taxon>
        <taxon>Caulobacterales</taxon>
        <taxon>Caulobacterales incertae sedis</taxon>
        <taxon>Candidatus Phycosocius</taxon>
    </lineage>
</organism>
<feature type="domain" description="SH3b" evidence="3">
    <location>
        <begin position="218"/>
        <end position="286"/>
    </location>
</feature>
<proteinExistence type="predicted"/>
<dbReference type="Proteomes" id="UP001161064">
    <property type="component" value="Unassembled WGS sequence"/>
</dbReference>